<protein>
    <submittedName>
        <fullName evidence="1">Uncharacterized protein</fullName>
    </submittedName>
</protein>
<name>A0A2K3MU81_TRIPR</name>
<gene>
    <name evidence="1" type="ORF">L195_g017431</name>
</gene>
<comment type="caution">
    <text evidence="1">The sequence shown here is derived from an EMBL/GenBank/DDBJ whole genome shotgun (WGS) entry which is preliminary data.</text>
</comment>
<dbReference type="EMBL" id="ASHM01012308">
    <property type="protein sequence ID" value="PNX94259.1"/>
    <property type="molecule type" value="Genomic_DNA"/>
</dbReference>
<sequence length="110" mass="12393">RCRASGVGTSTPINNALESKHVLCVRCMHVKTDLLNPIRYAWSSECEGVADGLQDVMPARSMISEDKYLIQIEHCKLSSQLQCCQPRLDEMHPKIGAHSYYYMGFEGVNM</sequence>
<organism evidence="1 2">
    <name type="scientific">Trifolium pratense</name>
    <name type="common">Red clover</name>
    <dbReference type="NCBI Taxonomy" id="57577"/>
    <lineage>
        <taxon>Eukaryota</taxon>
        <taxon>Viridiplantae</taxon>
        <taxon>Streptophyta</taxon>
        <taxon>Embryophyta</taxon>
        <taxon>Tracheophyta</taxon>
        <taxon>Spermatophyta</taxon>
        <taxon>Magnoliopsida</taxon>
        <taxon>eudicotyledons</taxon>
        <taxon>Gunneridae</taxon>
        <taxon>Pentapetalae</taxon>
        <taxon>rosids</taxon>
        <taxon>fabids</taxon>
        <taxon>Fabales</taxon>
        <taxon>Fabaceae</taxon>
        <taxon>Papilionoideae</taxon>
        <taxon>50 kb inversion clade</taxon>
        <taxon>NPAAA clade</taxon>
        <taxon>Hologalegina</taxon>
        <taxon>IRL clade</taxon>
        <taxon>Trifolieae</taxon>
        <taxon>Trifolium</taxon>
    </lineage>
</organism>
<dbReference type="Proteomes" id="UP000236291">
    <property type="component" value="Unassembled WGS sequence"/>
</dbReference>
<reference evidence="1 2" key="2">
    <citation type="journal article" date="2017" name="Front. Plant Sci.">
        <title>Gene Classification and Mining of Molecular Markers Useful in Red Clover (Trifolium pratense) Breeding.</title>
        <authorList>
            <person name="Istvanek J."/>
            <person name="Dluhosova J."/>
            <person name="Dluhos P."/>
            <person name="Patkova L."/>
            <person name="Nedelnik J."/>
            <person name="Repkova J."/>
        </authorList>
    </citation>
    <scope>NUCLEOTIDE SEQUENCE [LARGE SCALE GENOMIC DNA]</scope>
    <source>
        <strain evidence="2">cv. Tatra</strain>
        <tissue evidence="1">Young leaves</tissue>
    </source>
</reference>
<accession>A0A2K3MU81</accession>
<evidence type="ECO:0000313" key="1">
    <source>
        <dbReference type="EMBL" id="PNX94259.1"/>
    </source>
</evidence>
<feature type="non-terminal residue" evidence="1">
    <location>
        <position position="1"/>
    </location>
</feature>
<reference evidence="1 2" key="1">
    <citation type="journal article" date="2014" name="Am. J. Bot.">
        <title>Genome assembly and annotation for red clover (Trifolium pratense; Fabaceae).</title>
        <authorList>
            <person name="Istvanek J."/>
            <person name="Jaros M."/>
            <person name="Krenek A."/>
            <person name="Repkova J."/>
        </authorList>
    </citation>
    <scope>NUCLEOTIDE SEQUENCE [LARGE SCALE GENOMIC DNA]</scope>
    <source>
        <strain evidence="2">cv. Tatra</strain>
        <tissue evidence="1">Young leaves</tissue>
    </source>
</reference>
<dbReference type="AlphaFoldDB" id="A0A2K3MU81"/>
<proteinExistence type="predicted"/>
<evidence type="ECO:0000313" key="2">
    <source>
        <dbReference type="Proteomes" id="UP000236291"/>
    </source>
</evidence>